<evidence type="ECO:0000256" key="1">
    <source>
        <dbReference type="ARBA" id="ARBA00004141"/>
    </source>
</evidence>
<gene>
    <name evidence="9" type="ORF">TEA_008037</name>
</gene>
<keyword evidence="4 7" id="KW-1133">Transmembrane helix</keyword>
<evidence type="ECO:0000256" key="6">
    <source>
        <dbReference type="ARBA" id="ARBA00023136"/>
    </source>
</evidence>
<dbReference type="Pfam" id="PF13962">
    <property type="entry name" value="PGG"/>
    <property type="match status" value="1"/>
</dbReference>
<dbReference type="AlphaFoldDB" id="A0A4S4DQ44"/>
<feature type="transmembrane region" description="Helical" evidence="7">
    <location>
        <begin position="182"/>
        <end position="199"/>
    </location>
</feature>
<evidence type="ECO:0000256" key="3">
    <source>
        <dbReference type="ARBA" id="ARBA00022737"/>
    </source>
</evidence>
<proteinExistence type="predicted"/>
<evidence type="ECO:0000256" key="2">
    <source>
        <dbReference type="ARBA" id="ARBA00022692"/>
    </source>
</evidence>
<keyword evidence="6 7" id="KW-0472">Membrane</keyword>
<keyword evidence="5" id="KW-0040">ANK repeat</keyword>
<feature type="transmembrane region" description="Helical" evidence="7">
    <location>
        <begin position="149"/>
        <end position="170"/>
    </location>
</feature>
<dbReference type="STRING" id="542762.A0A4S4DQ44"/>
<name>A0A4S4DQ44_CAMSN</name>
<dbReference type="Proteomes" id="UP000306102">
    <property type="component" value="Unassembled WGS sequence"/>
</dbReference>
<feature type="transmembrane region" description="Helical" evidence="7">
    <location>
        <begin position="73"/>
        <end position="91"/>
    </location>
</feature>
<evidence type="ECO:0000259" key="8">
    <source>
        <dbReference type="Pfam" id="PF13962"/>
    </source>
</evidence>
<comment type="subcellular location">
    <subcellularLocation>
        <location evidence="1">Membrane</location>
        <topology evidence="1">Multi-pass membrane protein</topology>
    </subcellularLocation>
</comment>
<feature type="domain" description="PGG" evidence="8">
    <location>
        <begin position="63"/>
        <end position="174"/>
    </location>
</feature>
<evidence type="ECO:0000313" key="10">
    <source>
        <dbReference type="Proteomes" id="UP000306102"/>
    </source>
</evidence>
<dbReference type="EMBL" id="SDRB02010707">
    <property type="protein sequence ID" value="THG04824.1"/>
    <property type="molecule type" value="Genomic_DNA"/>
</dbReference>
<evidence type="ECO:0000256" key="7">
    <source>
        <dbReference type="SAM" id="Phobius"/>
    </source>
</evidence>
<reference evidence="9 10" key="1">
    <citation type="journal article" date="2018" name="Proc. Natl. Acad. Sci. U.S.A.">
        <title>Draft genome sequence of Camellia sinensis var. sinensis provides insights into the evolution of the tea genome and tea quality.</title>
        <authorList>
            <person name="Wei C."/>
            <person name="Yang H."/>
            <person name="Wang S."/>
            <person name="Zhao J."/>
            <person name="Liu C."/>
            <person name="Gao L."/>
            <person name="Xia E."/>
            <person name="Lu Y."/>
            <person name="Tai Y."/>
            <person name="She G."/>
            <person name="Sun J."/>
            <person name="Cao H."/>
            <person name="Tong W."/>
            <person name="Gao Q."/>
            <person name="Li Y."/>
            <person name="Deng W."/>
            <person name="Jiang X."/>
            <person name="Wang W."/>
            <person name="Chen Q."/>
            <person name="Zhang S."/>
            <person name="Li H."/>
            <person name="Wu J."/>
            <person name="Wang P."/>
            <person name="Li P."/>
            <person name="Shi C."/>
            <person name="Zheng F."/>
            <person name="Jian J."/>
            <person name="Huang B."/>
            <person name="Shan D."/>
            <person name="Shi M."/>
            <person name="Fang C."/>
            <person name="Yue Y."/>
            <person name="Li F."/>
            <person name="Li D."/>
            <person name="Wei S."/>
            <person name="Han B."/>
            <person name="Jiang C."/>
            <person name="Yin Y."/>
            <person name="Xia T."/>
            <person name="Zhang Z."/>
            <person name="Bennetzen J.L."/>
            <person name="Zhao S."/>
            <person name="Wan X."/>
        </authorList>
    </citation>
    <scope>NUCLEOTIDE SEQUENCE [LARGE SCALE GENOMIC DNA]</scope>
    <source>
        <strain evidence="10">cv. Shuchazao</strain>
        <tissue evidence="9">Leaf</tissue>
    </source>
</reference>
<organism evidence="9 10">
    <name type="scientific">Camellia sinensis var. sinensis</name>
    <name type="common">China tea</name>
    <dbReference type="NCBI Taxonomy" id="542762"/>
    <lineage>
        <taxon>Eukaryota</taxon>
        <taxon>Viridiplantae</taxon>
        <taxon>Streptophyta</taxon>
        <taxon>Embryophyta</taxon>
        <taxon>Tracheophyta</taxon>
        <taxon>Spermatophyta</taxon>
        <taxon>Magnoliopsida</taxon>
        <taxon>eudicotyledons</taxon>
        <taxon>Gunneridae</taxon>
        <taxon>Pentapetalae</taxon>
        <taxon>asterids</taxon>
        <taxon>Ericales</taxon>
        <taxon>Theaceae</taxon>
        <taxon>Camellia</taxon>
    </lineage>
</organism>
<feature type="transmembrane region" description="Helical" evidence="7">
    <location>
        <begin position="111"/>
        <end position="137"/>
    </location>
</feature>
<keyword evidence="2 7" id="KW-0812">Transmembrane</keyword>
<evidence type="ECO:0000256" key="4">
    <source>
        <dbReference type="ARBA" id="ARBA00022989"/>
    </source>
</evidence>
<keyword evidence="10" id="KW-1185">Reference proteome</keyword>
<evidence type="ECO:0000313" key="9">
    <source>
        <dbReference type="EMBL" id="THG04824.1"/>
    </source>
</evidence>
<keyword evidence="3" id="KW-0677">Repeat</keyword>
<comment type="caution">
    <text evidence="9">The sequence shown here is derived from an EMBL/GenBank/DDBJ whole genome shotgun (WGS) entry which is preliminary data.</text>
</comment>
<dbReference type="GO" id="GO:0005886">
    <property type="term" value="C:plasma membrane"/>
    <property type="evidence" value="ECO:0007669"/>
    <property type="project" value="TreeGrafter"/>
</dbReference>
<evidence type="ECO:0000256" key="5">
    <source>
        <dbReference type="ARBA" id="ARBA00023043"/>
    </source>
</evidence>
<protein>
    <recommendedName>
        <fullName evidence="8">PGG domain-containing protein</fullName>
    </recommendedName>
</protein>
<dbReference type="InterPro" id="IPR026961">
    <property type="entry name" value="PGG_dom"/>
</dbReference>
<accession>A0A4S4DQ44</accession>
<dbReference type="PANTHER" id="PTHR24186:SF50">
    <property type="entry name" value="ANKYRIN REPEAT-CONTAINING PROTEIN ITN1-LIKE ISOFORM X1"/>
    <property type="match status" value="1"/>
</dbReference>
<dbReference type="PANTHER" id="PTHR24186">
    <property type="entry name" value="PROTEIN PHOSPHATASE 1 REGULATORY SUBUNIT"/>
    <property type="match status" value="1"/>
</dbReference>
<sequence length="220" mass="24183">MIVMEQVFIQSDVLEVVLDMREKFDAVSDELMHVDKIDTSMLCDDERWLEPTRPDDRNVLTPKELKQAGANHLIVATLIATVTFTAAFTMPGGYNGNDGPNQGMAVLRRAYFFKFFMVADTMAMSFSISAVLIHFFAAITNNRDEVEKLVYIAAYLIICATIAMMFAFIAGTRAVLAHSSGLNISVAVIAGLPLSAFVFTNIAQRVIGPCVDALIRSICT</sequence>